<dbReference type="RefSeq" id="WP_111504111.1">
    <property type="nucleotide sequence ID" value="NZ_QKYN01000094.1"/>
</dbReference>
<dbReference type="SUPFAM" id="SSF53850">
    <property type="entry name" value="Periplasmic binding protein-like II"/>
    <property type="match status" value="1"/>
</dbReference>
<dbReference type="Gene3D" id="1.10.10.10">
    <property type="entry name" value="Winged helix-like DNA-binding domain superfamily/Winged helix DNA-binding domain"/>
    <property type="match status" value="1"/>
</dbReference>
<keyword evidence="3" id="KW-0238">DNA-binding</keyword>
<dbReference type="InterPro" id="IPR000847">
    <property type="entry name" value="LysR_HTH_N"/>
</dbReference>
<dbReference type="SUPFAM" id="SSF46785">
    <property type="entry name" value="Winged helix' DNA-binding domain"/>
    <property type="match status" value="1"/>
</dbReference>
<dbReference type="Pfam" id="PF03466">
    <property type="entry name" value="LysR_substrate"/>
    <property type="match status" value="1"/>
</dbReference>
<dbReference type="PROSITE" id="PS50931">
    <property type="entry name" value="HTH_LYSR"/>
    <property type="match status" value="1"/>
</dbReference>
<dbReference type="PANTHER" id="PTHR30126:SF40">
    <property type="entry name" value="HTH-TYPE TRANSCRIPTIONAL REGULATOR GLTR"/>
    <property type="match status" value="1"/>
</dbReference>
<feature type="domain" description="HTH lysR-type" evidence="5">
    <location>
        <begin position="1"/>
        <end position="58"/>
    </location>
</feature>
<evidence type="ECO:0000256" key="3">
    <source>
        <dbReference type="ARBA" id="ARBA00023125"/>
    </source>
</evidence>
<keyword evidence="2" id="KW-0805">Transcription regulation</keyword>
<proteinExistence type="inferred from homology"/>
<evidence type="ECO:0000313" key="6">
    <source>
        <dbReference type="EMBL" id="RAG83156.1"/>
    </source>
</evidence>
<dbReference type="InterPro" id="IPR005119">
    <property type="entry name" value="LysR_subst-bd"/>
</dbReference>
<evidence type="ECO:0000259" key="5">
    <source>
        <dbReference type="PROSITE" id="PS50931"/>
    </source>
</evidence>
<dbReference type="GO" id="GO:0000976">
    <property type="term" value="F:transcription cis-regulatory region binding"/>
    <property type="evidence" value="ECO:0007669"/>
    <property type="project" value="TreeGrafter"/>
</dbReference>
<dbReference type="InterPro" id="IPR036388">
    <property type="entry name" value="WH-like_DNA-bd_sf"/>
</dbReference>
<reference evidence="6 7" key="1">
    <citation type="submission" date="2018-06" db="EMBL/GenBank/DDBJ databases">
        <title>Streptacidiphilus pinicola sp. nov., isolated from pine grove soil.</title>
        <authorList>
            <person name="Roh S.G."/>
            <person name="Park S."/>
            <person name="Kim M.-K."/>
            <person name="Yun B.-R."/>
            <person name="Park J."/>
            <person name="Kim M.J."/>
            <person name="Kim Y.S."/>
            <person name="Kim S.B."/>
        </authorList>
    </citation>
    <scope>NUCLEOTIDE SEQUENCE [LARGE SCALE GENOMIC DNA]</scope>
    <source>
        <strain evidence="6 7">MMS16-CNU450</strain>
    </source>
</reference>
<keyword evidence="7" id="KW-1185">Reference proteome</keyword>
<evidence type="ECO:0000256" key="1">
    <source>
        <dbReference type="ARBA" id="ARBA00009437"/>
    </source>
</evidence>
<comment type="similarity">
    <text evidence="1">Belongs to the LysR transcriptional regulatory family.</text>
</comment>
<accession>A0A2X0IZ30</accession>
<dbReference type="PRINTS" id="PR00039">
    <property type="entry name" value="HTHLYSR"/>
</dbReference>
<dbReference type="AlphaFoldDB" id="A0A2X0IZ30"/>
<gene>
    <name evidence="6" type="ORF">DN069_23940</name>
</gene>
<organism evidence="6 7">
    <name type="scientific">Streptacidiphilus pinicola</name>
    <dbReference type="NCBI Taxonomy" id="2219663"/>
    <lineage>
        <taxon>Bacteria</taxon>
        <taxon>Bacillati</taxon>
        <taxon>Actinomycetota</taxon>
        <taxon>Actinomycetes</taxon>
        <taxon>Kitasatosporales</taxon>
        <taxon>Streptomycetaceae</taxon>
        <taxon>Streptacidiphilus</taxon>
    </lineage>
</organism>
<dbReference type="FunFam" id="1.10.10.10:FF:000001">
    <property type="entry name" value="LysR family transcriptional regulator"/>
    <property type="match status" value="1"/>
</dbReference>
<dbReference type="Proteomes" id="UP000248889">
    <property type="component" value="Unassembled WGS sequence"/>
</dbReference>
<comment type="caution">
    <text evidence="6">The sequence shown here is derived from an EMBL/GenBank/DDBJ whole genome shotgun (WGS) entry which is preliminary data.</text>
</comment>
<dbReference type="Gene3D" id="3.40.190.10">
    <property type="entry name" value="Periplasmic binding protein-like II"/>
    <property type="match status" value="2"/>
</dbReference>
<evidence type="ECO:0000256" key="4">
    <source>
        <dbReference type="ARBA" id="ARBA00023163"/>
    </source>
</evidence>
<dbReference type="OrthoDB" id="8479357at2"/>
<sequence length="301" mass="32223">MDLRYLTAFTAVAETGGISAAADRLGYAQSTLSMQVRRLEDELGAQLLRRTSTGAQLTDAGKRLLPYALQATELAERMRHAVRKATPRLRVGALESLADEWLAQVLTAYQNSGCRRELLLTVAPREQLLGDLAADRLDLVFVYDNGTIPDTPYTAVDEEQFVLVAAPEHPLAKIDSPSAADLFAAEFLVVERGCTSELLYRRYGRALTCDTRVGMTTGSLAALRRMVTLGRGIALLPRTAVRAELAAGDLVRIDPGLDPSGRIPVLARWQAGREELVAPLVDVARGRVGGAVGASAGGAAA</sequence>
<protein>
    <submittedName>
        <fullName evidence="6">LysR family transcriptional regulator</fullName>
    </submittedName>
</protein>
<dbReference type="GO" id="GO:0003700">
    <property type="term" value="F:DNA-binding transcription factor activity"/>
    <property type="evidence" value="ECO:0007669"/>
    <property type="project" value="InterPro"/>
</dbReference>
<evidence type="ECO:0000313" key="7">
    <source>
        <dbReference type="Proteomes" id="UP000248889"/>
    </source>
</evidence>
<dbReference type="PANTHER" id="PTHR30126">
    <property type="entry name" value="HTH-TYPE TRANSCRIPTIONAL REGULATOR"/>
    <property type="match status" value="1"/>
</dbReference>
<dbReference type="EMBL" id="QKYN01000094">
    <property type="protein sequence ID" value="RAG83156.1"/>
    <property type="molecule type" value="Genomic_DNA"/>
</dbReference>
<dbReference type="CDD" id="cd05466">
    <property type="entry name" value="PBP2_LTTR_substrate"/>
    <property type="match status" value="1"/>
</dbReference>
<dbReference type="Pfam" id="PF00126">
    <property type="entry name" value="HTH_1"/>
    <property type="match status" value="1"/>
</dbReference>
<dbReference type="InterPro" id="IPR036390">
    <property type="entry name" value="WH_DNA-bd_sf"/>
</dbReference>
<name>A0A2X0IZ30_9ACTN</name>
<evidence type="ECO:0000256" key="2">
    <source>
        <dbReference type="ARBA" id="ARBA00023015"/>
    </source>
</evidence>
<keyword evidence="4" id="KW-0804">Transcription</keyword>